<name>A0ABQ5R0T6_9ACTN</name>
<protein>
    <recommendedName>
        <fullName evidence="4">Membrane protein FxsA</fullName>
    </recommendedName>
</protein>
<keyword evidence="1" id="KW-0812">Transmembrane</keyword>
<dbReference type="RefSeq" id="WP_281898694.1">
    <property type="nucleotide sequence ID" value="NZ_BSDI01000021.1"/>
</dbReference>
<dbReference type="PANTHER" id="PTHR35335:SF1">
    <property type="entry name" value="UPF0716 PROTEIN FXSA"/>
    <property type="match status" value="1"/>
</dbReference>
<evidence type="ECO:0008006" key="4">
    <source>
        <dbReference type="Google" id="ProtNLM"/>
    </source>
</evidence>
<dbReference type="EMBL" id="BSDI01000021">
    <property type="protein sequence ID" value="GLH99195.1"/>
    <property type="molecule type" value="Genomic_DNA"/>
</dbReference>
<comment type="caution">
    <text evidence="2">The sequence shown here is derived from an EMBL/GenBank/DDBJ whole genome shotgun (WGS) entry which is preliminary data.</text>
</comment>
<keyword evidence="3" id="KW-1185">Reference proteome</keyword>
<dbReference type="InterPro" id="IPR007313">
    <property type="entry name" value="FxsA"/>
</dbReference>
<sequence length="155" mass="16241">MRRSLALTPLLLALTAILEIAAFVLMSQWIGFGWTLLAVAALSVLGATLLRREGMRAWRGFVAAANAGQPPGERVTDGLVGLLAGGLLTVPGFVTGVAGLLLVVPPVRAVARRGVQRWAEKRVSAVVAGDLFGPRKVNVRQGAPQSDTPIEGEIV</sequence>
<evidence type="ECO:0000313" key="2">
    <source>
        <dbReference type="EMBL" id="GLH99195.1"/>
    </source>
</evidence>
<keyword evidence="1" id="KW-0472">Membrane</keyword>
<gene>
    <name evidence="2" type="ORF">Pa4123_44700</name>
</gene>
<dbReference type="Proteomes" id="UP001144280">
    <property type="component" value="Unassembled WGS sequence"/>
</dbReference>
<proteinExistence type="predicted"/>
<organism evidence="2 3">
    <name type="scientific">Phytohabitans aurantiacus</name>
    <dbReference type="NCBI Taxonomy" id="3016789"/>
    <lineage>
        <taxon>Bacteria</taxon>
        <taxon>Bacillati</taxon>
        <taxon>Actinomycetota</taxon>
        <taxon>Actinomycetes</taxon>
        <taxon>Micromonosporales</taxon>
        <taxon>Micromonosporaceae</taxon>
    </lineage>
</organism>
<evidence type="ECO:0000313" key="3">
    <source>
        <dbReference type="Proteomes" id="UP001144280"/>
    </source>
</evidence>
<keyword evidence="1" id="KW-1133">Transmembrane helix</keyword>
<dbReference type="Pfam" id="PF04186">
    <property type="entry name" value="FxsA"/>
    <property type="match status" value="1"/>
</dbReference>
<dbReference type="NCBIfam" id="NF008528">
    <property type="entry name" value="PRK11463.1-2"/>
    <property type="match status" value="1"/>
</dbReference>
<feature type="transmembrane region" description="Helical" evidence="1">
    <location>
        <begin position="79"/>
        <end position="104"/>
    </location>
</feature>
<dbReference type="PANTHER" id="PTHR35335">
    <property type="entry name" value="UPF0716 PROTEIN FXSA"/>
    <property type="match status" value="1"/>
</dbReference>
<evidence type="ECO:0000256" key="1">
    <source>
        <dbReference type="SAM" id="Phobius"/>
    </source>
</evidence>
<reference evidence="2" key="1">
    <citation type="submission" date="2022-12" db="EMBL/GenBank/DDBJ databases">
        <title>New Phytohabitans aurantiacus sp. RD004123 nov., an actinomycete isolated from soil.</title>
        <authorList>
            <person name="Triningsih D.W."/>
            <person name="Harunari E."/>
            <person name="Igarashi Y."/>
        </authorList>
    </citation>
    <scope>NUCLEOTIDE SEQUENCE</scope>
    <source>
        <strain evidence="2">RD004123</strain>
    </source>
</reference>
<feature type="transmembrane region" description="Helical" evidence="1">
    <location>
        <begin position="32"/>
        <end position="50"/>
    </location>
</feature>
<accession>A0ABQ5R0T6</accession>